<keyword evidence="1" id="KW-0812">Transmembrane</keyword>
<dbReference type="InterPro" id="IPR000620">
    <property type="entry name" value="EamA_dom"/>
</dbReference>
<dbReference type="EMBL" id="WWCX01000001">
    <property type="protein sequence ID" value="MYM92322.1"/>
    <property type="molecule type" value="Genomic_DNA"/>
</dbReference>
<dbReference type="FunFam" id="1.10.3730.20:FF:000009">
    <property type="entry name" value="EamA family transporter"/>
    <property type="match status" value="1"/>
</dbReference>
<evidence type="ECO:0000256" key="1">
    <source>
        <dbReference type="SAM" id="Phobius"/>
    </source>
</evidence>
<gene>
    <name evidence="3" type="ORF">GTP90_00435</name>
</gene>
<dbReference type="Gene3D" id="1.10.3730.20">
    <property type="match status" value="1"/>
</dbReference>
<sequence length="143" mass="14885">MNVNSNWIWFALASAFFAALTALFGKLGVAGINSNLATLIRTVVILAVTAGIITLRGEWQRPAAIGAASWLYLVLSGVATGLSWLCYYRALQLGPVSKVAPIDKLSVALAIVLGVVFVGETLTWPVALGGALIVAGSVVIIAF</sequence>
<feature type="domain" description="EamA" evidence="2">
    <location>
        <begin position="7"/>
        <end position="141"/>
    </location>
</feature>
<dbReference type="PANTHER" id="PTHR22911">
    <property type="entry name" value="ACYL-MALONYL CONDENSING ENZYME-RELATED"/>
    <property type="match status" value="1"/>
</dbReference>
<evidence type="ECO:0000313" key="4">
    <source>
        <dbReference type="Proteomes" id="UP000447355"/>
    </source>
</evidence>
<protein>
    <submittedName>
        <fullName evidence="3">EamA family transporter</fullName>
    </submittedName>
</protein>
<dbReference type="SUPFAM" id="SSF103481">
    <property type="entry name" value="Multidrug resistance efflux transporter EmrE"/>
    <property type="match status" value="1"/>
</dbReference>
<keyword evidence="1" id="KW-0472">Membrane</keyword>
<dbReference type="PANTHER" id="PTHR22911:SF137">
    <property type="entry name" value="SOLUTE CARRIER FAMILY 35 MEMBER G2-RELATED"/>
    <property type="match status" value="1"/>
</dbReference>
<keyword evidence="1" id="KW-1133">Transmembrane helix</keyword>
<accession>A0A845GFZ7</accession>
<feature type="transmembrane region" description="Helical" evidence="1">
    <location>
        <begin position="124"/>
        <end position="142"/>
    </location>
</feature>
<feature type="transmembrane region" description="Helical" evidence="1">
    <location>
        <begin position="67"/>
        <end position="87"/>
    </location>
</feature>
<comment type="caution">
    <text evidence="3">The sequence shown here is derived from an EMBL/GenBank/DDBJ whole genome shotgun (WGS) entry which is preliminary data.</text>
</comment>
<dbReference type="InterPro" id="IPR037185">
    <property type="entry name" value="EmrE-like"/>
</dbReference>
<feature type="transmembrane region" description="Helical" evidence="1">
    <location>
        <begin position="36"/>
        <end position="55"/>
    </location>
</feature>
<evidence type="ECO:0000313" key="3">
    <source>
        <dbReference type="EMBL" id="MYM92322.1"/>
    </source>
</evidence>
<dbReference type="Pfam" id="PF00892">
    <property type="entry name" value="EamA"/>
    <property type="match status" value="1"/>
</dbReference>
<organism evidence="3 4">
    <name type="scientific">Duganella vulcania</name>
    <dbReference type="NCBI Taxonomy" id="2692166"/>
    <lineage>
        <taxon>Bacteria</taxon>
        <taxon>Pseudomonadati</taxon>
        <taxon>Pseudomonadota</taxon>
        <taxon>Betaproteobacteria</taxon>
        <taxon>Burkholderiales</taxon>
        <taxon>Oxalobacteraceae</taxon>
        <taxon>Telluria group</taxon>
        <taxon>Duganella</taxon>
    </lineage>
</organism>
<dbReference type="GO" id="GO:0016020">
    <property type="term" value="C:membrane"/>
    <property type="evidence" value="ECO:0007669"/>
    <property type="project" value="InterPro"/>
</dbReference>
<name>A0A845GFZ7_9BURK</name>
<dbReference type="AlphaFoldDB" id="A0A845GFZ7"/>
<dbReference type="Proteomes" id="UP000447355">
    <property type="component" value="Unassembled WGS sequence"/>
</dbReference>
<evidence type="ECO:0000259" key="2">
    <source>
        <dbReference type="Pfam" id="PF00892"/>
    </source>
</evidence>
<reference evidence="3" key="1">
    <citation type="submission" date="2019-12" db="EMBL/GenBank/DDBJ databases">
        <title>Novel species isolated from a subtropical stream in China.</title>
        <authorList>
            <person name="Lu H."/>
        </authorList>
    </citation>
    <scope>NUCLEOTIDE SEQUENCE [LARGE SCALE GENOMIC DNA]</scope>
    <source>
        <strain evidence="3">FT81W</strain>
    </source>
</reference>
<proteinExistence type="predicted"/>
<feature type="transmembrane region" description="Helical" evidence="1">
    <location>
        <begin position="6"/>
        <end position="24"/>
    </location>
</feature>
<dbReference type="RefSeq" id="WP_161081596.1">
    <property type="nucleotide sequence ID" value="NZ_WWCX01000001.1"/>
</dbReference>